<evidence type="ECO:0000256" key="1">
    <source>
        <dbReference type="SAM" id="SignalP"/>
    </source>
</evidence>
<organism evidence="2 3">
    <name type="scientific">Nitratireductor mangrovi</name>
    <dbReference type="NCBI Taxonomy" id="2599600"/>
    <lineage>
        <taxon>Bacteria</taxon>
        <taxon>Pseudomonadati</taxon>
        <taxon>Pseudomonadota</taxon>
        <taxon>Alphaproteobacteria</taxon>
        <taxon>Hyphomicrobiales</taxon>
        <taxon>Phyllobacteriaceae</taxon>
        <taxon>Nitratireductor</taxon>
    </lineage>
</organism>
<proteinExistence type="predicted"/>
<accession>A0A5B8KVY8</accession>
<dbReference type="RefSeq" id="WP_146298418.1">
    <property type="nucleotide sequence ID" value="NZ_CP042301.2"/>
</dbReference>
<dbReference type="KEGG" id="niy:FQ775_04900"/>
<name>A0A5B8KVY8_9HYPH</name>
<evidence type="ECO:0000313" key="2">
    <source>
        <dbReference type="EMBL" id="QDY99764.1"/>
    </source>
</evidence>
<dbReference type="OrthoDB" id="9810038at2"/>
<dbReference type="Proteomes" id="UP000321389">
    <property type="component" value="Chromosome"/>
</dbReference>
<protein>
    <submittedName>
        <fullName evidence="2">Uncharacterized protein</fullName>
    </submittedName>
</protein>
<feature type="chain" id="PRO_5023113524" evidence="1">
    <location>
        <begin position="21"/>
        <end position="118"/>
    </location>
</feature>
<keyword evidence="1" id="KW-0732">Signal</keyword>
<dbReference type="AlphaFoldDB" id="A0A5B8KVY8"/>
<reference evidence="2" key="1">
    <citation type="submission" date="2020-04" db="EMBL/GenBank/DDBJ databases">
        <title>Nitratireductor sp. nov. isolated from mangrove soil.</title>
        <authorList>
            <person name="Ye Y."/>
        </authorList>
    </citation>
    <scope>NUCLEOTIDE SEQUENCE</scope>
    <source>
        <strain evidence="2">SY7</strain>
    </source>
</reference>
<evidence type="ECO:0000313" key="3">
    <source>
        <dbReference type="Proteomes" id="UP000321389"/>
    </source>
</evidence>
<sequence length="118" mass="12081">MKNIIASALALAFTCAPLHAQSIGGSYSAEGTNLDGSPYEGSVEISLTSETTCEIVWETGSTTAGGICSRNGDAFAAAYVMGDIFGLVIYKVLPDGSLNGLWTIAGQEGVGTEVLTPE</sequence>
<feature type="signal peptide" evidence="1">
    <location>
        <begin position="1"/>
        <end position="20"/>
    </location>
</feature>
<keyword evidence="3" id="KW-1185">Reference proteome</keyword>
<gene>
    <name evidence="2" type="ORF">FQ775_04900</name>
</gene>
<dbReference type="EMBL" id="CP042301">
    <property type="protein sequence ID" value="QDY99764.1"/>
    <property type="molecule type" value="Genomic_DNA"/>
</dbReference>